<dbReference type="SUPFAM" id="SSF57850">
    <property type="entry name" value="RING/U-box"/>
    <property type="match status" value="2"/>
</dbReference>
<evidence type="ECO:0000313" key="15">
    <source>
        <dbReference type="Proteomes" id="UP001194468"/>
    </source>
</evidence>
<dbReference type="CDD" id="cd20354">
    <property type="entry name" value="Rcat_RBR_RNF14"/>
    <property type="match status" value="1"/>
</dbReference>
<accession>A0AAD4C2Q5</accession>
<dbReference type="Proteomes" id="UP001194468">
    <property type="component" value="Unassembled WGS sequence"/>
</dbReference>
<evidence type="ECO:0000256" key="2">
    <source>
        <dbReference type="ARBA" id="ARBA00004906"/>
    </source>
</evidence>
<dbReference type="PROSITE" id="PS50089">
    <property type="entry name" value="ZF_RING_2"/>
    <property type="match status" value="1"/>
</dbReference>
<dbReference type="InterPro" id="IPR001841">
    <property type="entry name" value="Znf_RING"/>
</dbReference>
<dbReference type="InterPro" id="IPR031127">
    <property type="entry name" value="E3_UB_ligase_RBR"/>
</dbReference>
<dbReference type="SMART" id="SM00647">
    <property type="entry name" value="IBR"/>
    <property type="match status" value="2"/>
</dbReference>
<dbReference type="SMART" id="SM00184">
    <property type="entry name" value="RING"/>
    <property type="match status" value="1"/>
</dbReference>
<comment type="caution">
    <text evidence="14">The sequence shown here is derived from an EMBL/GenBank/DDBJ whole genome shotgun (WGS) entry which is preliminary data.</text>
</comment>
<dbReference type="PANTHER" id="PTHR11685">
    <property type="entry name" value="RBR FAMILY RING FINGER AND IBR DOMAIN-CONTAINING"/>
    <property type="match status" value="1"/>
</dbReference>
<dbReference type="GO" id="GO:0016567">
    <property type="term" value="P:protein ubiquitination"/>
    <property type="evidence" value="ECO:0007669"/>
    <property type="project" value="InterPro"/>
</dbReference>
<dbReference type="CDD" id="cd20341">
    <property type="entry name" value="BRcat_RBR_RNF14"/>
    <property type="match status" value="1"/>
</dbReference>
<evidence type="ECO:0000256" key="7">
    <source>
        <dbReference type="ARBA" id="ARBA00022771"/>
    </source>
</evidence>
<feature type="domain" description="RING-type" evidence="13">
    <location>
        <begin position="69"/>
        <end position="339"/>
    </location>
</feature>
<evidence type="ECO:0000256" key="3">
    <source>
        <dbReference type="ARBA" id="ARBA00012251"/>
    </source>
</evidence>
<keyword evidence="8" id="KW-0833">Ubl conjugation pathway</keyword>
<sequence>MATMWSPGDDSGVLYTLVEWIRTGDFLAEVGLLGDDRHSIQIPHPSPQLLLTPLHAYASSSKSDEFAHTSYLCAICLSERKGVHCLALSCGHVFCRSCLVDMWGLHVKEGQVSRVGCPEPNCGISDAEGAKGLREATEDEARAVLSENELDRWKWLRRKRDLERDPTMIYCPMEYCQEPVPKPKSDNSRVSVSDEDGYGWARLRTCTACGYSFCAFCTRTWHGPHTPCPLPLTSTFLFDYLSAPRDSPERRVIERRYGRSNVLELVRRHEDDQKNRKWLDSSTTTCPSCEVKYEKSMGCNHMTCVKCGAHFCYRCGTKVLAANPYEHFSTPGTSCFSKLFD</sequence>
<keyword evidence="6" id="KW-0677">Repeat</keyword>
<reference evidence="14" key="2">
    <citation type="journal article" date="2020" name="Nat. Commun.">
        <title>Large-scale genome sequencing of mycorrhizal fungi provides insights into the early evolution of symbiotic traits.</title>
        <authorList>
            <person name="Miyauchi S."/>
            <person name="Kiss E."/>
            <person name="Kuo A."/>
            <person name="Drula E."/>
            <person name="Kohler A."/>
            <person name="Sanchez-Garcia M."/>
            <person name="Morin E."/>
            <person name="Andreopoulos B."/>
            <person name="Barry K.W."/>
            <person name="Bonito G."/>
            <person name="Buee M."/>
            <person name="Carver A."/>
            <person name="Chen C."/>
            <person name="Cichocki N."/>
            <person name="Clum A."/>
            <person name="Culley D."/>
            <person name="Crous P.W."/>
            <person name="Fauchery L."/>
            <person name="Girlanda M."/>
            <person name="Hayes R.D."/>
            <person name="Keri Z."/>
            <person name="LaButti K."/>
            <person name="Lipzen A."/>
            <person name="Lombard V."/>
            <person name="Magnuson J."/>
            <person name="Maillard F."/>
            <person name="Murat C."/>
            <person name="Nolan M."/>
            <person name="Ohm R.A."/>
            <person name="Pangilinan J."/>
            <person name="Pereira M.F."/>
            <person name="Perotto S."/>
            <person name="Peter M."/>
            <person name="Pfister S."/>
            <person name="Riley R."/>
            <person name="Sitrit Y."/>
            <person name="Stielow J.B."/>
            <person name="Szollosi G."/>
            <person name="Zifcakova L."/>
            <person name="Stursova M."/>
            <person name="Spatafora J.W."/>
            <person name="Tedersoo L."/>
            <person name="Vaario L.M."/>
            <person name="Yamada A."/>
            <person name="Yan M."/>
            <person name="Wang P."/>
            <person name="Xu J."/>
            <person name="Bruns T."/>
            <person name="Baldrian P."/>
            <person name="Vilgalys R."/>
            <person name="Dunand C."/>
            <person name="Henrissat B."/>
            <person name="Grigoriev I.V."/>
            <person name="Hibbett D."/>
            <person name="Nagy L.G."/>
            <person name="Martin F.M."/>
        </authorList>
    </citation>
    <scope>NUCLEOTIDE SEQUENCE</scope>
    <source>
        <strain evidence="14">BED1</strain>
    </source>
</reference>
<evidence type="ECO:0000256" key="4">
    <source>
        <dbReference type="ARBA" id="ARBA00022679"/>
    </source>
</evidence>
<proteinExistence type="inferred from homology"/>
<feature type="domain" description="RING-type" evidence="12">
    <location>
        <begin position="73"/>
        <end position="118"/>
    </location>
</feature>
<dbReference type="CDD" id="cd23134">
    <property type="entry name" value="RING-HC_ITT1-like"/>
    <property type="match status" value="1"/>
</dbReference>
<keyword evidence="7 11" id="KW-0863">Zinc-finger</keyword>
<evidence type="ECO:0000256" key="8">
    <source>
        <dbReference type="ARBA" id="ARBA00022786"/>
    </source>
</evidence>
<keyword evidence="4" id="KW-0808">Transferase</keyword>
<dbReference type="InterPro" id="IPR044066">
    <property type="entry name" value="TRIAD_supradom"/>
</dbReference>
<comment type="similarity">
    <text evidence="10">Belongs to the RBR family. RNF14 subfamily.</text>
</comment>
<dbReference type="InterPro" id="IPR002867">
    <property type="entry name" value="IBR_dom"/>
</dbReference>
<dbReference type="Gene3D" id="3.30.40.10">
    <property type="entry name" value="Zinc/RING finger domain, C3HC4 (zinc finger)"/>
    <property type="match status" value="1"/>
</dbReference>
<dbReference type="EMBL" id="WHUW01000005">
    <property type="protein sequence ID" value="KAF8446259.1"/>
    <property type="molecule type" value="Genomic_DNA"/>
</dbReference>
<comment type="pathway">
    <text evidence="2">Protein modification; protein ubiquitination.</text>
</comment>
<dbReference type="GO" id="GO:0061630">
    <property type="term" value="F:ubiquitin protein ligase activity"/>
    <property type="evidence" value="ECO:0007669"/>
    <property type="project" value="UniProtKB-EC"/>
</dbReference>
<evidence type="ECO:0000313" key="14">
    <source>
        <dbReference type="EMBL" id="KAF8446259.1"/>
    </source>
</evidence>
<dbReference type="PROSITE" id="PS51873">
    <property type="entry name" value="TRIAD"/>
    <property type="match status" value="1"/>
</dbReference>
<comment type="catalytic activity">
    <reaction evidence="1">
        <text>[E2 ubiquitin-conjugating enzyme]-S-ubiquitinyl-L-cysteine + [acceptor protein]-L-lysine = [E2 ubiquitin-conjugating enzyme]-L-cysteine + [acceptor protein]-N(6)-ubiquitinyl-L-lysine.</text>
        <dbReference type="EC" id="2.3.2.31"/>
    </reaction>
</comment>
<dbReference type="GO" id="GO:0008270">
    <property type="term" value="F:zinc ion binding"/>
    <property type="evidence" value="ECO:0007669"/>
    <property type="project" value="UniProtKB-KW"/>
</dbReference>
<evidence type="ECO:0000256" key="1">
    <source>
        <dbReference type="ARBA" id="ARBA00001798"/>
    </source>
</evidence>
<evidence type="ECO:0000256" key="9">
    <source>
        <dbReference type="ARBA" id="ARBA00022833"/>
    </source>
</evidence>
<dbReference type="Pfam" id="PF13445">
    <property type="entry name" value="zf-RING_UBOX"/>
    <property type="match status" value="1"/>
</dbReference>
<reference evidence="14" key="1">
    <citation type="submission" date="2019-10" db="EMBL/GenBank/DDBJ databases">
        <authorList>
            <consortium name="DOE Joint Genome Institute"/>
            <person name="Kuo A."/>
            <person name="Miyauchi S."/>
            <person name="Kiss E."/>
            <person name="Drula E."/>
            <person name="Kohler A."/>
            <person name="Sanchez-Garcia M."/>
            <person name="Andreopoulos B."/>
            <person name="Barry K.W."/>
            <person name="Bonito G."/>
            <person name="Buee M."/>
            <person name="Carver A."/>
            <person name="Chen C."/>
            <person name="Cichocki N."/>
            <person name="Clum A."/>
            <person name="Culley D."/>
            <person name="Crous P.W."/>
            <person name="Fauchery L."/>
            <person name="Girlanda M."/>
            <person name="Hayes R."/>
            <person name="Keri Z."/>
            <person name="LaButti K."/>
            <person name="Lipzen A."/>
            <person name="Lombard V."/>
            <person name="Magnuson J."/>
            <person name="Maillard F."/>
            <person name="Morin E."/>
            <person name="Murat C."/>
            <person name="Nolan M."/>
            <person name="Ohm R."/>
            <person name="Pangilinan J."/>
            <person name="Pereira M."/>
            <person name="Perotto S."/>
            <person name="Peter M."/>
            <person name="Riley R."/>
            <person name="Sitrit Y."/>
            <person name="Stielow B."/>
            <person name="Szollosi G."/>
            <person name="Zifcakova L."/>
            <person name="Stursova M."/>
            <person name="Spatafora J.W."/>
            <person name="Tedersoo L."/>
            <person name="Vaario L.-M."/>
            <person name="Yamada A."/>
            <person name="Yan M."/>
            <person name="Wang P."/>
            <person name="Xu J."/>
            <person name="Bruns T."/>
            <person name="Baldrian P."/>
            <person name="Vilgalys R."/>
            <person name="Henrissat B."/>
            <person name="Grigoriev I.V."/>
            <person name="Hibbett D."/>
            <person name="Nagy L.G."/>
            <person name="Martin F.M."/>
        </authorList>
    </citation>
    <scope>NUCLEOTIDE SEQUENCE</scope>
    <source>
        <strain evidence="14">BED1</strain>
    </source>
</reference>
<name>A0AAD4C2Q5_BOLED</name>
<dbReference type="InterPro" id="IPR013083">
    <property type="entry name" value="Znf_RING/FYVE/PHD"/>
</dbReference>
<organism evidence="14 15">
    <name type="scientific">Boletus edulis BED1</name>
    <dbReference type="NCBI Taxonomy" id="1328754"/>
    <lineage>
        <taxon>Eukaryota</taxon>
        <taxon>Fungi</taxon>
        <taxon>Dikarya</taxon>
        <taxon>Basidiomycota</taxon>
        <taxon>Agaricomycotina</taxon>
        <taxon>Agaricomycetes</taxon>
        <taxon>Agaricomycetidae</taxon>
        <taxon>Boletales</taxon>
        <taxon>Boletineae</taxon>
        <taxon>Boletaceae</taxon>
        <taxon>Boletoideae</taxon>
        <taxon>Boletus</taxon>
    </lineage>
</organism>
<gene>
    <name evidence="14" type="ORF">L210DRAFT_3474871</name>
</gene>
<evidence type="ECO:0000259" key="13">
    <source>
        <dbReference type="PROSITE" id="PS51873"/>
    </source>
</evidence>
<dbReference type="AlphaFoldDB" id="A0AAD4C2Q5"/>
<keyword evidence="5" id="KW-0479">Metal-binding</keyword>
<evidence type="ECO:0000256" key="11">
    <source>
        <dbReference type="PROSITE-ProRule" id="PRU00175"/>
    </source>
</evidence>
<keyword evidence="9" id="KW-0862">Zinc</keyword>
<dbReference type="EC" id="2.3.2.31" evidence="3"/>
<dbReference type="PROSITE" id="PS00518">
    <property type="entry name" value="ZF_RING_1"/>
    <property type="match status" value="1"/>
</dbReference>
<protein>
    <recommendedName>
        <fullName evidence="3">RBR-type E3 ubiquitin transferase</fullName>
        <ecNumber evidence="3">2.3.2.31</ecNumber>
    </recommendedName>
</protein>
<dbReference type="InterPro" id="IPR047548">
    <property type="entry name" value="Rcat_RBR_RNF14"/>
</dbReference>
<dbReference type="Pfam" id="PF01485">
    <property type="entry name" value="IBR"/>
    <property type="match status" value="1"/>
</dbReference>
<keyword evidence="15" id="KW-1185">Reference proteome</keyword>
<evidence type="ECO:0000256" key="10">
    <source>
        <dbReference type="ARBA" id="ARBA00044508"/>
    </source>
</evidence>
<evidence type="ECO:0000256" key="5">
    <source>
        <dbReference type="ARBA" id="ARBA00022723"/>
    </source>
</evidence>
<dbReference type="InterPro" id="IPR017907">
    <property type="entry name" value="Znf_RING_CS"/>
</dbReference>
<evidence type="ECO:0000259" key="12">
    <source>
        <dbReference type="PROSITE" id="PS50089"/>
    </source>
</evidence>
<evidence type="ECO:0000256" key="6">
    <source>
        <dbReference type="ARBA" id="ARBA00022737"/>
    </source>
</evidence>
<dbReference type="Gene3D" id="1.20.120.1750">
    <property type="match status" value="1"/>
</dbReference>
<dbReference type="InterPro" id="IPR027370">
    <property type="entry name" value="Znf-RING_euk"/>
</dbReference>
<dbReference type="Pfam" id="PF22191">
    <property type="entry name" value="IBR_1"/>
    <property type="match status" value="1"/>
</dbReference>